<dbReference type="EMBL" id="NJET01000008">
    <property type="protein sequence ID" value="PHH66373.1"/>
    <property type="molecule type" value="Genomic_DNA"/>
</dbReference>
<comment type="caution">
    <text evidence="1">The sequence shown here is derived from an EMBL/GenBank/DDBJ whole genome shotgun (WGS) entry which is preliminary data.</text>
</comment>
<keyword evidence="2" id="KW-1185">Reference proteome</keyword>
<dbReference type="AlphaFoldDB" id="A0A2C5YFI3"/>
<reference evidence="1 2" key="1">
    <citation type="submission" date="2017-06" db="EMBL/GenBank/DDBJ databases">
        <title>Ant-infecting Ophiocordyceps genomes reveal a high diversity of potential behavioral manipulation genes and a possible major role for enterotoxins.</title>
        <authorList>
            <person name="De Bekker C."/>
            <person name="Evans H.C."/>
            <person name="Brachmann A."/>
            <person name="Hughes D.P."/>
        </authorList>
    </citation>
    <scope>NUCLEOTIDE SEQUENCE [LARGE SCALE GENOMIC DNA]</scope>
    <source>
        <strain evidence="1 2">Map64</strain>
    </source>
</reference>
<accession>A0A2C5YFI3</accession>
<evidence type="ECO:0000313" key="2">
    <source>
        <dbReference type="Proteomes" id="UP000226192"/>
    </source>
</evidence>
<name>A0A2C5YFI3_9HYPO</name>
<protein>
    <submittedName>
        <fullName evidence="1">Uncharacterized protein</fullName>
    </submittedName>
</protein>
<evidence type="ECO:0000313" key="1">
    <source>
        <dbReference type="EMBL" id="PHH66373.1"/>
    </source>
</evidence>
<organism evidence="1 2">
    <name type="scientific">Ophiocordyceps australis</name>
    <dbReference type="NCBI Taxonomy" id="1399860"/>
    <lineage>
        <taxon>Eukaryota</taxon>
        <taxon>Fungi</taxon>
        <taxon>Dikarya</taxon>
        <taxon>Ascomycota</taxon>
        <taxon>Pezizomycotina</taxon>
        <taxon>Sordariomycetes</taxon>
        <taxon>Hypocreomycetidae</taxon>
        <taxon>Hypocreales</taxon>
        <taxon>Ophiocordycipitaceae</taxon>
        <taxon>Ophiocordyceps</taxon>
    </lineage>
</organism>
<proteinExistence type="predicted"/>
<sequence>MQLPGRLTHSRHTPVISHTHPPPSCFPILAYSWLSQQQPEDSVFSATLAPQTPFLYTRRPIPPLSLIPPPSPCLLLLLARRPLKLESLLVWSASRSRQPPPALLLPLAPPTHIDWWPSWCICQVAVAVAPAPAHPQSHPQSHIASHRIAGLRFAAPRTAAPAPRIASSAAASGACRTISSKHLGNTSLAQQARDCI</sequence>
<gene>
    <name evidence="1" type="ORF">CDD81_7428</name>
</gene>
<dbReference type="Proteomes" id="UP000226192">
    <property type="component" value="Unassembled WGS sequence"/>
</dbReference>